<reference evidence="2 3" key="1">
    <citation type="journal article" date="2012" name="Eukaryot. Cell">
        <title>Genome sequence of the Trichosporon asahii environmental strain CBS 8904.</title>
        <authorList>
            <person name="Yang R.Y."/>
            <person name="Li H.T."/>
            <person name="Zhu H."/>
            <person name="Zhou G.P."/>
            <person name="Wang M."/>
            <person name="Wang L."/>
        </authorList>
    </citation>
    <scope>NUCLEOTIDE SEQUENCE [LARGE SCALE GENOMIC DNA]</scope>
    <source>
        <strain evidence="2 3">CBS 8904</strain>
    </source>
</reference>
<evidence type="ECO:0000313" key="3">
    <source>
        <dbReference type="Proteomes" id="UP000006757"/>
    </source>
</evidence>
<proteinExistence type="predicted"/>
<feature type="region of interest" description="Disordered" evidence="1">
    <location>
        <begin position="1"/>
        <end position="176"/>
    </location>
</feature>
<dbReference type="Proteomes" id="UP000006757">
    <property type="component" value="Unassembled WGS sequence"/>
</dbReference>
<feature type="compositionally biased region" description="Basic and acidic residues" evidence="1">
    <location>
        <begin position="85"/>
        <end position="103"/>
    </location>
</feature>
<keyword evidence="3" id="KW-1185">Reference proteome</keyword>
<dbReference type="HOGENOM" id="CLU_1373071_0_0_1"/>
<dbReference type="AlphaFoldDB" id="K1W1M4"/>
<organism evidence="2 3">
    <name type="scientific">Trichosporon asahii var. asahii (strain CBS 8904)</name>
    <name type="common">Yeast</name>
    <dbReference type="NCBI Taxonomy" id="1220162"/>
    <lineage>
        <taxon>Eukaryota</taxon>
        <taxon>Fungi</taxon>
        <taxon>Dikarya</taxon>
        <taxon>Basidiomycota</taxon>
        <taxon>Agaricomycotina</taxon>
        <taxon>Tremellomycetes</taxon>
        <taxon>Trichosporonales</taxon>
        <taxon>Trichosporonaceae</taxon>
        <taxon>Trichosporon</taxon>
    </lineage>
</organism>
<dbReference type="EMBL" id="AMBO01000043">
    <property type="protein sequence ID" value="EKD05662.1"/>
    <property type="molecule type" value="Genomic_DNA"/>
</dbReference>
<accession>K1W1M4</accession>
<comment type="caution">
    <text evidence="2">The sequence shown here is derived from an EMBL/GenBank/DDBJ whole genome shotgun (WGS) entry which is preliminary data.</text>
</comment>
<dbReference type="InParanoid" id="K1W1M4"/>
<feature type="compositionally biased region" description="Low complexity" evidence="1">
    <location>
        <begin position="44"/>
        <end position="61"/>
    </location>
</feature>
<gene>
    <name evidence="2" type="ORF">A1Q2_00054</name>
</gene>
<evidence type="ECO:0000256" key="1">
    <source>
        <dbReference type="SAM" id="MobiDB-lite"/>
    </source>
</evidence>
<sequence length="199" mass="22413">MLPFASSRGPDSRPGHRPILTPADFTSRPIDAPEEDTTHDGPYNGHNGVESESESESGSNSQKQINSEADEDDRMGRWSPSPLCDEERRVPLRRLLRTEEQTRLGKMTPGSTIEEQGDQCCLSKRPRTETMAQEVEGAASQLRKRRRTRSNSETPRSPRAPGNTERSNADSIVADIVTEEEGRRIFDRQPIRTSHRSWC</sequence>
<protein>
    <submittedName>
        <fullName evidence="2">Uncharacterized protein</fullName>
    </submittedName>
</protein>
<evidence type="ECO:0000313" key="2">
    <source>
        <dbReference type="EMBL" id="EKD05662.1"/>
    </source>
</evidence>
<name>K1W1M4_TRIAC</name>